<dbReference type="InterPro" id="IPR013783">
    <property type="entry name" value="Ig-like_fold"/>
</dbReference>
<name>A0A8C4ECF0_DICLA</name>
<organism evidence="1 2">
    <name type="scientific">Dicentrarchus labrax</name>
    <name type="common">European seabass</name>
    <name type="synonym">Morone labrax</name>
    <dbReference type="NCBI Taxonomy" id="13489"/>
    <lineage>
        <taxon>Eukaryota</taxon>
        <taxon>Metazoa</taxon>
        <taxon>Chordata</taxon>
        <taxon>Craniata</taxon>
        <taxon>Vertebrata</taxon>
        <taxon>Euteleostomi</taxon>
        <taxon>Actinopterygii</taxon>
        <taxon>Neopterygii</taxon>
        <taxon>Teleostei</taxon>
        <taxon>Neoteleostei</taxon>
        <taxon>Acanthomorphata</taxon>
        <taxon>Eupercaria</taxon>
        <taxon>Moronidae</taxon>
        <taxon>Dicentrarchus</taxon>
    </lineage>
</organism>
<dbReference type="InterPro" id="IPR036179">
    <property type="entry name" value="Ig-like_dom_sf"/>
</dbReference>
<reference evidence="1" key="2">
    <citation type="submission" date="2025-09" db="UniProtKB">
        <authorList>
            <consortium name="Ensembl"/>
        </authorList>
    </citation>
    <scope>IDENTIFICATION</scope>
</reference>
<evidence type="ECO:0000313" key="1">
    <source>
        <dbReference type="Ensembl" id="ENSDLAP00005016523.1"/>
    </source>
</evidence>
<reference evidence="1" key="1">
    <citation type="submission" date="2025-08" db="UniProtKB">
        <authorList>
            <consortium name="Ensembl"/>
        </authorList>
    </citation>
    <scope>IDENTIFICATION</scope>
</reference>
<sequence>MSLEGVVPLLPSPQLFAVKCNASRQQFNLESNHYSCGKKFGSCALQADTKSIKQFKTVKIEGPLTDRAKFYINNGTLKITNVERNDSGLYTVDVFNSDGVRVQNININLDCQGKCFEIESSSSNLFTPLYSCIILYS</sequence>
<keyword evidence="2" id="KW-1185">Reference proteome</keyword>
<dbReference type="Proteomes" id="UP000694389">
    <property type="component" value="Unassembled WGS sequence"/>
</dbReference>
<dbReference type="SUPFAM" id="SSF48726">
    <property type="entry name" value="Immunoglobulin"/>
    <property type="match status" value="1"/>
</dbReference>
<protein>
    <recommendedName>
        <fullName evidence="3">Immunoglobulin subtype domain-containing protein</fullName>
    </recommendedName>
</protein>
<evidence type="ECO:0000313" key="2">
    <source>
        <dbReference type="Proteomes" id="UP000694389"/>
    </source>
</evidence>
<evidence type="ECO:0008006" key="3">
    <source>
        <dbReference type="Google" id="ProtNLM"/>
    </source>
</evidence>
<dbReference type="AlphaFoldDB" id="A0A8C4ECF0"/>
<proteinExistence type="predicted"/>
<dbReference type="Gene3D" id="2.60.40.10">
    <property type="entry name" value="Immunoglobulins"/>
    <property type="match status" value="1"/>
</dbReference>
<dbReference type="Ensembl" id="ENSDLAT00005017883.2">
    <property type="protein sequence ID" value="ENSDLAP00005016523.1"/>
    <property type="gene ID" value="ENSDLAG00005008032.2"/>
</dbReference>
<accession>A0A8C4ECF0</accession>